<evidence type="ECO:0000256" key="1">
    <source>
        <dbReference type="ARBA" id="ARBA00004429"/>
    </source>
</evidence>
<feature type="transmembrane region" description="Helical" evidence="10">
    <location>
        <begin position="425"/>
        <end position="447"/>
    </location>
</feature>
<dbReference type="Pfam" id="PF00528">
    <property type="entry name" value="BPD_transp_1"/>
    <property type="match status" value="1"/>
</dbReference>
<dbReference type="Proteomes" id="UP000019028">
    <property type="component" value="Chromosome"/>
</dbReference>
<evidence type="ECO:0000256" key="4">
    <source>
        <dbReference type="ARBA" id="ARBA00022448"/>
    </source>
</evidence>
<gene>
    <name evidence="13" type="ORF">Sant_1200</name>
</gene>
<evidence type="ECO:0000256" key="6">
    <source>
        <dbReference type="ARBA" id="ARBA00022519"/>
    </source>
</evidence>
<dbReference type="KEGG" id="sod:Sant_1200"/>
<evidence type="ECO:0000256" key="2">
    <source>
        <dbReference type="ARBA" id="ARBA00007069"/>
    </source>
</evidence>
<protein>
    <recommendedName>
        <fullName evidence="3 10">Phosphate transport system permease protein PstA</fullName>
    </recommendedName>
</protein>
<feature type="transmembrane region" description="Helical" evidence="10">
    <location>
        <begin position="506"/>
        <end position="528"/>
    </location>
</feature>
<evidence type="ECO:0000256" key="8">
    <source>
        <dbReference type="ARBA" id="ARBA00022989"/>
    </source>
</evidence>
<keyword evidence="9 10" id="KW-0472">Membrane</keyword>
<keyword evidence="14" id="KW-1185">Reference proteome</keyword>
<dbReference type="GO" id="GO:0035435">
    <property type="term" value="P:phosphate ion transmembrane transport"/>
    <property type="evidence" value="ECO:0007669"/>
    <property type="project" value="InterPro"/>
</dbReference>
<evidence type="ECO:0000256" key="3">
    <source>
        <dbReference type="ARBA" id="ARBA00016864"/>
    </source>
</evidence>
<dbReference type="InterPro" id="IPR000515">
    <property type="entry name" value="MetI-like"/>
</dbReference>
<dbReference type="InterPro" id="IPR035906">
    <property type="entry name" value="MetI-like_sf"/>
</dbReference>
<dbReference type="SUPFAM" id="SSF161098">
    <property type="entry name" value="MetI-like"/>
    <property type="match status" value="1"/>
</dbReference>
<feature type="domain" description="ABC transmembrane type-1" evidence="12">
    <location>
        <begin position="293"/>
        <end position="525"/>
    </location>
</feature>
<reference evidence="13 14" key="1">
    <citation type="journal article" date="2014" name="Genome Biol. Evol.">
        <title>Genome degeneration and adaptation in a nascent stage of symbiosis.</title>
        <authorList>
            <person name="Oakeson K.F."/>
            <person name="Gil R."/>
            <person name="Clayton A.L."/>
            <person name="Dunn D.M."/>
            <person name="von Niederhausern A.C."/>
            <person name="Hamil C."/>
            <person name="Aoyagi A."/>
            <person name="Duval B."/>
            <person name="Baca A."/>
            <person name="Silva F.J."/>
            <person name="Vallier A."/>
            <person name="Jackson D.G."/>
            <person name="Latorre A."/>
            <person name="Weiss R.B."/>
            <person name="Heddi A."/>
            <person name="Moya A."/>
            <person name="Dale C."/>
        </authorList>
    </citation>
    <scope>NUCLEOTIDE SEQUENCE [LARGE SCALE GENOMIC DNA]</scope>
    <source>
        <strain evidence="13 14">HS1</strain>
    </source>
</reference>
<feature type="region of interest" description="Disordered" evidence="11">
    <location>
        <begin position="178"/>
        <end position="209"/>
    </location>
</feature>
<evidence type="ECO:0000256" key="5">
    <source>
        <dbReference type="ARBA" id="ARBA00022475"/>
    </source>
</evidence>
<dbReference type="PATRIC" id="fig|1239307.3.peg.1286"/>
<evidence type="ECO:0000259" key="12">
    <source>
        <dbReference type="PROSITE" id="PS50928"/>
    </source>
</evidence>
<keyword evidence="7 10" id="KW-0812">Transmembrane</keyword>
<dbReference type="GO" id="GO:0005886">
    <property type="term" value="C:plasma membrane"/>
    <property type="evidence" value="ECO:0007669"/>
    <property type="project" value="UniProtKB-SubCell"/>
</dbReference>
<feature type="compositionally biased region" description="Low complexity" evidence="11">
    <location>
        <begin position="178"/>
        <end position="187"/>
    </location>
</feature>
<comment type="similarity">
    <text evidence="2 10">Belongs to the binding-protein-dependent transport system permease family. CysTW subfamily.</text>
</comment>
<dbReference type="PANTHER" id="PTHR43470">
    <property type="entry name" value="PHOSPHATE TRANSPORT SYSTEM PERMEASE PROTEIN PSTA-RELATED"/>
    <property type="match status" value="1"/>
</dbReference>
<dbReference type="GO" id="GO:0005315">
    <property type="term" value="F:phosphate transmembrane transporter activity"/>
    <property type="evidence" value="ECO:0007669"/>
    <property type="project" value="InterPro"/>
</dbReference>
<dbReference type="PANTHER" id="PTHR43470:SF6">
    <property type="entry name" value="PHOSPHATE TRANSPORT SYSTEM PERMEASE PROTEIN PSTA"/>
    <property type="match status" value="1"/>
</dbReference>
<feature type="transmembrane region" description="Helical" evidence="10">
    <location>
        <begin position="330"/>
        <end position="357"/>
    </location>
</feature>
<evidence type="ECO:0000256" key="10">
    <source>
        <dbReference type="RuleBase" id="RU363043"/>
    </source>
</evidence>
<sequence>MLSSARWRCRMKAWWHSGRPWVWLTSGAVSLSLLAMLALLALLTGQSLRLLWPQPIYSFDLISPPGVLLGERVGVQRPLVPTAGVPMDPEIWLIRTGNRPQDSYRLPAAQVRASRLPADVLVVQRRNGARLYGYLAGMREDGQPLTAASMSAALEQRLRLSATQRRLAAQVEQQRSAVRAQRAQQQSLPLHRQGVPSEQQRAAQQAAQNERQTAYEALSEQLAAIERERGRVQLVLADAQGQRQVIPLSDIDSLWYPNAMSLGQKLRHLAAQTWRFVSLHDPVREGDGVFPAMAGTLLLVILMSVIVMPLGVMAAIYLHEYAARHWLTRLIRIAVGNLAGVPSIVYGIFGLGFFVYAVGGSLDKLFYADTLPAPTFGTPGLLWAALTLALLTLPVVIIATEEGLARIPPSLRQGSLALGATQAETIWRVVLPGAAPAMMTGLILAVARAAGETAPLMLVGVIKSAPKLPLDGTFPFLHPERQFMHLGYQIYDLAFQSQDGDAVQPMAFATALLLIVIVVSLNLAAMGLRHRLREKYRALTL</sequence>
<proteinExistence type="inferred from homology"/>
<dbReference type="EMBL" id="CP006569">
    <property type="protein sequence ID" value="AHF76269.1"/>
    <property type="molecule type" value="Genomic_DNA"/>
</dbReference>
<evidence type="ECO:0000313" key="14">
    <source>
        <dbReference type="Proteomes" id="UP000019028"/>
    </source>
</evidence>
<accession>W0HR48</accession>
<dbReference type="Gene3D" id="1.10.3720.10">
    <property type="entry name" value="MetI-like"/>
    <property type="match status" value="1"/>
</dbReference>
<evidence type="ECO:0000313" key="13">
    <source>
        <dbReference type="EMBL" id="AHF76269.1"/>
    </source>
</evidence>
<feature type="transmembrane region" description="Helical" evidence="10">
    <location>
        <begin position="21"/>
        <end position="43"/>
    </location>
</feature>
<comment type="subcellular location">
    <subcellularLocation>
        <location evidence="1 10">Cell inner membrane</location>
        <topology evidence="1 10">Multi-pass membrane protein</topology>
    </subcellularLocation>
</comment>
<evidence type="ECO:0000256" key="7">
    <source>
        <dbReference type="ARBA" id="ARBA00022692"/>
    </source>
</evidence>
<keyword evidence="8 10" id="KW-1133">Transmembrane helix</keyword>
<keyword evidence="6" id="KW-0997">Cell inner membrane</keyword>
<dbReference type="PROSITE" id="PS50928">
    <property type="entry name" value="ABC_TM1"/>
    <property type="match status" value="1"/>
</dbReference>
<name>W0HR48_9GAMM</name>
<keyword evidence="4" id="KW-0813">Transport</keyword>
<feature type="compositionally biased region" description="Low complexity" evidence="11">
    <location>
        <begin position="198"/>
        <end position="209"/>
    </location>
</feature>
<dbReference type="AlphaFoldDB" id="W0HR48"/>
<dbReference type="NCBIfam" id="TIGR00974">
    <property type="entry name" value="3a0107s02c"/>
    <property type="match status" value="1"/>
</dbReference>
<dbReference type="HOGENOM" id="CLU_017122_0_0_6"/>
<evidence type="ECO:0000256" key="9">
    <source>
        <dbReference type="ARBA" id="ARBA00023136"/>
    </source>
</evidence>
<feature type="transmembrane region" description="Helical" evidence="10">
    <location>
        <begin position="292"/>
        <end position="318"/>
    </location>
</feature>
<dbReference type="InterPro" id="IPR005672">
    <property type="entry name" value="Phosphate_PstA"/>
</dbReference>
<evidence type="ECO:0000256" key="11">
    <source>
        <dbReference type="SAM" id="MobiDB-lite"/>
    </source>
</evidence>
<organism evidence="13 14">
    <name type="scientific">Sodalis praecaptivus</name>
    <dbReference type="NCBI Taxonomy" id="1239307"/>
    <lineage>
        <taxon>Bacteria</taxon>
        <taxon>Pseudomonadati</taxon>
        <taxon>Pseudomonadota</taxon>
        <taxon>Gammaproteobacteria</taxon>
        <taxon>Enterobacterales</taxon>
        <taxon>Bruguierivoracaceae</taxon>
        <taxon>Sodalis</taxon>
    </lineage>
</organism>
<keyword evidence="5 10" id="KW-1003">Cell membrane</keyword>
<dbReference type="CDD" id="cd06261">
    <property type="entry name" value="TM_PBP2"/>
    <property type="match status" value="1"/>
</dbReference>
<feature type="transmembrane region" description="Helical" evidence="10">
    <location>
        <begin position="381"/>
        <end position="404"/>
    </location>
</feature>